<evidence type="ECO:0000313" key="2">
    <source>
        <dbReference type="EMBL" id="CAA9406870.1"/>
    </source>
</evidence>
<feature type="region of interest" description="Disordered" evidence="1">
    <location>
        <begin position="1"/>
        <end position="30"/>
    </location>
</feature>
<sequence length="204" mass="22287">DQHRRPAGRPAGQVRGAPPRARGRRSPDAVRARLRAHEPAGHRAELTLQPRRAALLLPRQGRAHHLLRTPVQGRVRAPLRRGRRGRHHRSGAGRVVRAGHGGHARGRRHRPPPLVRPARPGPVRGVLPHRRAGDRRPAGAHGPPRGHPLRRADRRHARRPARRRLRAVRRAVPAGAAAPPGRAGAGRGRPARAGPAADGGRRRL</sequence>
<feature type="non-terminal residue" evidence="2">
    <location>
        <position position="1"/>
    </location>
</feature>
<reference evidence="2" key="1">
    <citation type="submission" date="2020-02" db="EMBL/GenBank/DDBJ databases">
        <authorList>
            <person name="Meier V. D."/>
        </authorList>
    </citation>
    <scope>NUCLEOTIDE SEQUENCE</scope>
    <source>
        <strain evidence="2">AVDCRST_MAG66</strain>
    </source>
</reference>
<feature type="compositionally biased region" description="Low complexity" evidence="1">
    <location>
        <begin position="116"/>
        <end position="126"/>
    </location>
</feature>
<feature type="compositionally biased region" description="Basic residues" evidence="1">
    <location>
        <begin position="100"/>
        <end position="111"/>
    </location>
</feature>
<name>A0A6J4P7Y1_9PSEU</name>
<feature type="compositionally biased region" description="Low complexity" evidence="1">
    <location>
        <begin position="170"/>
        <end position="182"/>
    </location>
</feature>
<gene>
    <name evidence="2" type="ORF">AVDCRST_MAG66-1810</name>
</gene>
<organism evidence="2">
    <name type="scientific">uncultured Pseudonocardia sp</name>
    <dbReference type="NCBI Taxonomy" id="211455"/>
    <lineage>
        <taxon>Bacteria</taxon>
        <taxon>Bacillati</taxon>
        <taxon>Actinomycetota</taxon>
        <taxon>Actinomycetes</taxon>
        <taxon>Pseudonocardiales</taxon>
        <taxon>Pseudonocardiaceae</taxon>
        <taxon>Pseudonocardia</taxon>
        <taxon>environmental samples</taxon>
    </lineage>
</organism>
<dbReference type="EMBL" id="CADCUS010000263">
    <property type="protein sequence ID" value="CAA9406870.1"/>
    <property type="molecule type" value="Genomic_DNA"/>
</dbReference>
<dbReference type="AlphaFoldDB" id="A0A6J4P7Y1"/>
<feature type="region of interest" description="Disordered" evidence="1">
    <location>
        <begin position="79"/>
        <end position="204"/>
    </location>
</feature>
<accession>A0A6J4P7Y1</accession>
<feature type="compositionally biased region" description="Basic residues" evidence="1">
    <location>
        <begin position="79"/>
        <end position="91"/>
    </location>
</feature>
<protein>
    <submittedName>
        <fullName evidence="2">Transcriptional regulator, AcrR family</fullName>
    </submittedName>
</protein>
<feature type="compositionally biased region" description="Basic residues" evidence="1">
    <location>
        <begin position="147"/>
        <end position="169"/>
    </location>
</feature>
<evidence type="ECO:0000256" key="1">
    <source>
        <dbReference type="SAM" id="MobiDB-lite"/>
    </source>
</evidence>
<feature type="non-terminal residue" evidence="2">
    <location>
        <position position="204"/>
    </location>
</feature>
<proteinExistence type="predicted"/>
<feature type="compositionally biased region" description="Low complexity" evidence="1">
    <location>
        <begin position="8"/>
        <end position="20"/>
    </location>
</feature>